<keyword evidence="3" id="KW-1185">Reference proteome</keyword>
<dbReference type="AlphaFoldDB" id="A0A8B6DRU6"/>
<comment type="caution">
    <text evidence="2">The sequence shown here is derived from an EMBL/GenBank/DDBJ whole genome shotgun (WGS) entry which is preliminary data.</text>
</comment>
<accession>A0A8B6DRU6</accession>
<evidence type="ECO:0000313" key="2">
    <source>
        <dbReference type="EMBL" id="VDI22830.1"/>
    </source>
</evidence>
<protein>
    <submittedName>
        <fullName evidence="2">Uncharacterized protein</fullName>
    </submittedName>
</protein>
<name>A0A8B6DRU6_MYTGA</name>
<reference evidence="2" key="1">
    <citation type="submission" date="2018-11" db="EMBL/GenBank/DDBJ databases">
        <authorList>
            <person name="Alioto T."/>
            <person name="Alioto T."/>
        </authorList>
    </citation>
    <scope>NUCLEOTIDE SEQUENCE</scope>
</reference>
<feature type="transmembrane region" description="Helical" evidence="1">
    <location>
        <begin position="9"/>
        <end position="28"/>
    </location>
</feature>
<dbReference type="EMBL" id="UYJE01003841">
    <property type="protein sequence ID" value="VDI22830.1"/>
    <property type="molecule type" value="Genomic_DNA"/>
</dbReference>
<proteinExistence type="predicted"/>
<evidence type="ECO:0000256" key="1">
    <source>
        <dbReference type="SAM" id="Phobius"/>
    </source>
</evidence>
<organism evidence="2 3">
    <name type="scientific">Mytilus galloprovincialis</name>
    <name type="common">Mediterranean mussel</name>
    <dbReference type="NCBI Taxonomy" id="29158"/>
    <lineage>
        <taxon>Eukaryota</taxon>
        <taxon>Metazoa</taxon>
        <taxon>Spiralia</taxon>
        <taxon>Lophotrochozoa</taxon>
        <taxon>Mollusca</taxon>
        <taxon>Bivalvia</taxon>
        <taxon>Autobranchia</taxon>
        <taxon>Pteriomorphia</taxon>
        <taxon>Mytilida</taxon>
        <taxon>Mytiloidea</taxon>
        <taxon>Mytilidae</taxon>
        <taxon>Mytilinae</taxon>
        <taxon>Mytilus</taxon>
    </lineage>
</organism>
<gene>
    <name evidence="2" type="ORF">MGAL_10B075092</name>
</gene>
<keyword evidence="1" id="KW-1133">Transmembrane helix</keyword>
<dbReference type="OrthoDB" id="6061293at2759"/>
<sequence>MRDSCCGRIWVGVAFTFIATTLVLVGIICYREFIFHKETEDTKITRENLIKFYPSIFSIDISRYEQILLDGARKRTPTKERFQTENICSFNCTNTLKKRQNTPSNLHNHACCQSFPVIQAPPFWDSISNGLREIVQFNDTNSGYPLLQIFFQEQCSQAIGCTGCTCEYVEQATTAVVYKVGYSSTTAALNWKTPPQLCSATEMSSCSFYKTDVITHPGDLR</sequence>
<keyword evidence="1" id="KW-0812">Transmembrane</keyword>
<evidence type="ECO:0000313" key="3">
    <source>
        <dbReference type="Proteomes" id="UP000596742"/>
    </source>
</evidence>
<dbReference type="Proteomes" id="UP000596742">
    <property type="component" value="Unassembled WGS sequence"/>
</dbReference>
<keyword evidence="1" id="KW-0472">Membrane</keyword>